<proteinExistence type="predicted"/>
<accession>A0A2P2NEA8</accession>
<organism evidence="1">
    <name type="scientific">Rhizophora mucronata</name>
    <name type="common">Asiatic mangrove</name>
    <dbReference type="NCBI Taxonomy" id="61149"/>
    <lineage>
        <taxon>Eukaryota</taxon>
        <taxon>Viridiplantae</taxon>
        <taxon>Streptophyta</taxon>
        <taxon>Embryophyta</taxon>
        <taxon>Tracheophyta</taxon>
        <taxon>Spermatophyta</taxon>
        <taxon>Magnoliopsida</taxon>
        <taxon>eudicotyledons</taxon>
        <taxon>Gunneridae</taxon>
        <taxon>Pentapetalae</taxon>
        <taxon>rosids</taxon>
        <taxon>fabids</taxon>
        <taxon>Malpighiales</taxon>
        <taxon>Rhizophoraceae</taxon>
        <taxon>Rhizophora</taxon>
    </lineage>
</organism>
<protein>
    <submittedName>
        <fullName evidence="1">Uncharacterized protein</fullName>
    </submittedName>
</protein>
<dbReference type="EMBL" id="GGEC01060313">
    <property type="protein sequence ID" value="MBX40797.1"/>
    <property type="molecule type" value="Transcribed_RNA"/>
</dbReference>
<evidence type="ECO:0000313" key="1">
    <source>
        <dbReference type="EMBL" id="MBX40797.1"/>
    </source>
</evidence>
<name>A0A2P2NEA8_RHIMU</name>
<dbReference type="AlphaFoldDB" id="A0A2P2NEA8"/>
<reference evidence="1" key="1">
    <citation type="submission" date="2018-02" db="EMBL/GenBank/DDBJ databases">
        <title>Rhizophora mucronata_Transcriptome.</title>
        <authorList>
            <person name="Meera S.P."/>
            <person name="Sreeshan A."/>
            <person name="Augustine A."/>
        </authorList>
    </citation>
    <scope>NUCLEOTIDE SEQUENCE</scope>
    <source>
        <tissue evidence="1">Leaf</tissue>
    </source>
</reference>
<sequence>MLICEFGFGLGDGKLDWAVITSPHLQLLNPSLMIYINSPLLRSTALIT</sequence>